<dbReference type="InParanoid" id="Q747Y1"/>
<dbReference type="Pfam" id="PF11383">
    <property type="entry name" value="DUF3187"/>
    <property type="match status" value="1"/>
</dbReference>
<protein>
    <recommendedName>
        <fullName evidence="3">DUF3187 family protein</fullName>
    </recommendedName>
</protein>
<dbReference type="OrthoDB" id="5418846at2"/>
<dbReference type="KEGG" id="gsu:GSU3134"/>
<dbReference type="EMBL" id="AE017180">
    <property type="protein sequence ID" value="AAR36525.1"/>
    <property type="molecule type" value="Genomic_DNA"/>
</dbReference>
<proteinExistence type="predicted"/>
<dbReference type="eggNOG" id="COG2067">
    <property type="taxonomic scope" value="Bacteria"/>
</dbReference>
<dbReference type="Proteomes" id="UP000000577">
    <property type="component" value="Chromosome"/>
</dbReference>
<reference evidence="1 2" key="1">
    <citation type="journal article" date="2003" name="Science">
        <title>Genome of Geobacter sulfurreducens: metal reduction in subsurface environments.</title>
        <authorList>
            <person name="Methe B.A."/>
            <person name="Nelson K.E."/>
            <person name="Eisen J.A."/>
            <person name="Paulsen I.T."/>
            <person name="Nelson W."/>
            <person name="Heidelberg J.F."/>
            <person name="Wu D."/>
            <person name="Wu M."/>
            <person name="Ward N."/>
            <person name="Beanan M.J."/>
            <person name="Dodson R.J."/>
            <person name="Madupu R."/>
            <person name="Brinkac L.M."/>
            <person name="Daugherty S.C."/>
            <person name="DeBoy R.T."/>
            <person name="Durkin A.S."/>
            <person name="Gwinn M."/>
            <person name="Kolonay J.F."/>
            <person name="Sullivan S.A."/>
            <person name="Haft D.H."/>
            <person name="Selengut J."/>
            <person name="Davidsen T.M."/>
            <person name="Zafar N."/>
            <person name="White O."/>
            <person name="Tran B."/>
            <person name="Romero C."/>
            <person name="Forberger H.A."/>
            <person name="Weidman J."/>
            <person name="Khouri H."/>
            <person name="Feldblyum T.V."/>
            <person name="Utterback T.R."/>
            <person name="Van Aken S.E."/>
            <person name="Lovley D.R."/>
            <person name="Fraser C.M."/>
        </authorList>
    </citation>
    <scope>NUCLEOTIDE SEQUENCE [LARGE SCALE GENOMIC DNA]</scope>
    <source>
        <strain evidence="2">ATCC 51573 / DSM 12127 / PCA</strain>
    </source>
</reference>
<dbReference type="RefSeq" id="WP_010943756.1">
    <property type="nucleotide sequence ID" value="NC_002939.5"/>
</dbReference>
<accession>Q747Y1</accession>
<evidence type="ECO:0000313" key="1">
    <source>
        <dbReference type="EMBL" id="AAR36525.1"/>
    </source>
</evidence>
<evidence type="ECO:0000313" key="2">
    <source>
        <dbReference type="Proteomes" id="UP000000577"/>
    </source>
</evidence>
<evidence type="ECO:0008006" key="3">
    <source>
        <dbReference type="Google" id="ProtNLM"/>
    </source>
</evidence>
<dbReference type="EnsemblBacteria" id="AAR36525">
    <property type="protein sequence ID" value="AAR36525"/>
    <property type="gene ID" value="GSU3134"/>
</dbReference>
<keyword evidence="2" id="KW-1185">Reference proteome</keyword>
<organism evidence="1 2">
    <name type="scientific">Geobacter sulfurreducens (strain ATCC 51573 / DSM 12127 / PCA)</name>
    <dbReference type="NCBI Taxonomy" id="243231"/>
    <lineage>
        <taxon>Bacteria</taxon>
        <taxon>Pseudomonadati</taxon>
        <taxon>Thermodesulfobacteriota</taxon>
        <taxon>Desulfuromonadia</taxon>
        <taxon>Geobacterales</taxon>
        <taxon>Geobacteraceae</taxon>
        <taxon>Geobacter</taxon>
    </lineage>
</organism>
<dbReference type="HOGENOM" id="CLU_825761_0_0_7"/>
<sequence length="342" mass="36108">MSKKLTFQHSLAVCIGILAGAAVLGATAHAAEIVPFRTINMSPLALIHPAPAAGSARLLAPRETEVTLIADAANNFAIDSNANESVHLDGETYRVALDLRYGVAPWFEAGIQVPFIGASGGALDSFVEGFHKVFDFNNGGRDKYPQDELLFSYHRDGTERLHYDDGGFGIGDVRLNAAVRLHEGTGESRTSLALRGSLKLPTGESSRLRGSGGTDFALWLTGSTDLPVGEWGHLTFFGAGGGMVMGDGDVLADQQRNAAGFGTLGFGWSPASWIALKVQGDWHSAFYGTSGLRELGSDTITITSGGTIAFSDRTALDIGVAEDASVKTAPDVVFHLALSHRF</sequence>
<reference evidence="1 2" key="2">
    <citation type="journal article" date="2012" name="BMC Genomics">
        <title>Comparative genomic analysis of Geobacter sulfurreducens KN400, a strain with enhanced capacity for extracellular electron transfer and electricity production.</title>
        <authorList>
            <person name="Butler J.E."/>
            <person name="Young N.D."/>
            <person name="Aklujkar M."/>
            <person name="Lovley D.R."/>
        </authorList>
    </citation>
    <scope>NUCLEOTIDE SEQUENCE [LARGE SCALE GENOMIC DNA]</scope>
    <source>
        <strain evidence="2">ATCC 51573 / DSM 12127 / PCA</strain>
    </source>
</reference>
<dbReference type="AlphaFoldDB" id="Q747Y1"/>
<dbReference type="PATRIC" id="fig|243231.5.peg.3159"/>
<name>Q747Y1_GEOSL</name>
<dbReference type="STRING" id="243231.GSU3134"/>
<dbReference type="InterPro" id="IPR021523">
    <property type="entry name" value="DUF3187"/>
</dbReference>
<gene>
    <name evidence="1" type="ordered locus">GSU3134</name>
</gene>